<dbReference type="InterPro" id="IPR002347">
    <property type="entry name" value="SDR_fam"/>
</dbReference>
<sequence>MQNESSPRIAIVTGAGTGVGRAAALALLKDGWSVALAGRRAEPLDAVIAESGKADRALAVPTDVSRPESVAALFAAAVTRFGRVDLLFNNAGVGNPPGPFEDWTPEQWQGVVGINLNGMFYCMQQAFRTMRDQSPKGGRIINNGSISAHAPRPNSMAYTATKHAVQGLTKTGALDGRKHDIAVGQIDIGNAGTPLASRMAKGVPQANGQIAPEPLMDVDVVGQSVLYMANLPLEANVLFHTVMATKMPFVGRG</sequence>
<accession>A0A857IZU1</accession>
<dbReference type="EMBL" id="CP047650">
    <property type="protein sequence ID" value="QHI96986.1"/>
    <property type="molecule type" value="Genomic_DNA"/>
</dbReference>
<dbReference type="SUPFAM" id="SSF51735">
    <property type="entry name" value="NAD(P)-binding Rossmann-fold domains"/>
    <property type="match status" value="1"/>
</dbReference>
<protein>
    <submittedName>
        <fullName evidence="4">SDR family NAD(P)-dependent oxidoreductase</fullName>
    </submittedName>
</protein>
<name>A0A857IZU1_9BURK</name>
<dbReference type="FunFam" id="3.40.50.720:FF:000084">
    <property type="entry name" value="Short-chain dehydrogenase reductase"/>
    <property type="match status" value="1"/>
</dbReference>
<dbReference type="Pfam" id="PF00106">
    <property type="entry name" value="adh_short"/>
    <property type="match status" value="1"/>
</dbReference>
<dbReference type="PROSITE" id="PS00061">
    <property type="entry name" value="ADH_SHORT"/>
    <property type="match status" value="1"/>
</dbReference>
<dbReference type="RefSeq" id="WP_160550504.1">
    <property type="nucleotide sequence ID" value="NZ_CP047650.1"/>
</dbReference>
<keyword evidence="5" id="KW-1185">Reference proteome</keyword>
<dbReference type="GO" id="GO:0016491">
    <property type="term" value="F:oxidoreductase activity"/>
    <property type="evidence" value="ECO:0007669"/>
    <property type="project" value="UniProtKB-KW"/>
</dbReference>
<evidence type="ECO:0000313" key="4">
    <source>
        <dbReference type="EMBL" id="QHI96986.1"/>
    </source>
</evidence>
<proteinExistence type="inferred from homology"/>
<dbReference type="AlphaFoldDB" id="A0A857IZU1"/>
<organism evidence="4 5">
    <name type="scientific">Xylophilus rhododendri</name>
    <dbReference type="NCBI Taxonomy" id="2697032"/>
    <lineage>
        <taxon>Bacteria</taxon>
        <taxon>Pseudomonadati</taxon>
        <taxon>Pseudomonadota</taxon>
        <taxon>Betaproteobacteria</taxon>
        <taxon>Burkholderiales</taxon>
        <taxon>Xylophilus</taxon>
    </lineage>
</organism>
<evidence type="ECO:0000256" key="1">
    <source>
        <dbReference type="ARBA" id="ARBA00006484"/>
    </source>
</evidence>
<evidence type="ECO:0000256" key="2">
    <source>
        <dbReference type="ARBA" id="ARBA00023002"/>
    </source>
</evidence>
<gene>
    <name evidence="4" type="ORF">GT347_02680</name>
</gene>
<dbReference type="PANTHER" id="PTHR43669:SF12">
    <property type="entry name" value="BLR5618 PROTEIN"/>
    <property type="match status" value="1"/>
</dbReference>
<dbReference type="PRINTS" id="PR00080">
    <property type="entry name" value="SDRFAMILY"/>
</dbReference>
<dbReference type="InterPro" id="IPR020904">
    <property type="entry name" value="Sc_DH/Rdtase_CS"/>
</dbReference>
<dbReference type="CDD" id="cd05233">
    <property type="entry name" value="SDR_c"/>
    <property type="match status" value="1"/>
</dbReference>
<dbReference type="KEGG" id="xyk:GT347_02680"/>
<reference evidence="4 5" key="1">
    <citation type="submission" date="2020-01" db="EMBL/GenBank/DDBJ databases">
        <title>Genome sequencing of strain KACC 21265.</title>
        <authorList>
            <person name="Heo J."/>
            <person name="Kim S.-J."/>
            <person name="Kim J.-S."/>
            <person name="Hong S.-B."/>
            <person name="Kwon S.-W."/>
        </authorList>
    </citation>
    <scope>NUCLEOTIDE SEQUENCE [LARGE SCALE GENOMIC DNA]</scope>
    <source>
        <strain evidence="4 5">KACC 21265</strain>
    </source>
</reference>
<dbReference type="PRINTS" id="PR00081">
    <property type="entry name" value="GDHRDH"/>
</dbReference>
<evidence type="ECO:0000256" key="3">
    <source>
        <dbReference type="RuleBase" id="RU000363"/>
    </source>
</evidence>
<comment type="similarity">
    <text evidence="1 3">Belongs to the short-chain dehydrogenases/reductases (SDR) family.</text>
</comment>
<keyword evidence="2" id="KW-0560">Oxidoreductase</keyword>
<dbReference type="Gene3D" id="3.40.50.720">
    <property type="entry name" value="NAD(P)-binding Rossmann-like Domain"/>
    <property type="match status" value="1"/>
</dbReference>
<dbReference type="Proteomes" id="UP000464787">
    <property type="component" value="Chromosome"/>
</dbReference>
<dbReference type="InterPro" id="IPR036291">
    <property type="entry name" value="NAD(P)-bd_dom_sf"/>
</dbReference>
<evidence type="ECO:0000313" key="5">
    <source>
        <dbReference type="Proteomes" id="UP000464787"/>
    </source>
</evidence>
<dbReference type="PANTHER" id="PTHR43669">
    <property type="entry name" value="5-KETO-D-GLUCONATE 5-REDUCTASE"/>
    <property type="match status" value="1"/>
</dbReference>